<dbReference type="PROSITE" id="PS50237">
    <property type="entry name" value="HECT"/>
    <property type="match status" value="1"/>
</dbReference>
<dbReference type="InterPro" id="IPR000569">
    <property type="entry name" value="HECT_dom"/>
</dbReference>
<feature type="active site" description="Glycyl thioester intermediate" evidence="2">
    <location>
        <position position="3079"/>
    </location>
</feature>
<dbReference type="InterPro" id="IPR035983">
    <property type="entry name" value="Hect_E3_ubiquitin_ligase"/>
</dbReference>
<dbReference type="GO" id="GO:0004842">
    <property type="term" value="F:ubiquitin-protein transferase activity"/>
    <property type="evidence" value="ECO:0007669"/>
    <property type="project" value="InterPro"/>
</dbReference>
<proteinExistence type="predicted"/>
<keyword evidence="6" id="KW-1185">Reference proteome</keyword>
<dbReference type="PANTHER" id="PTHR46654:SF1">
    <property type="entry name" value="E3 UBIQUITIN-PROTEIN LIGASE HECTD3"/>
    <property type="match status" value="1"/>
</dbReference>
<evidence type="ECO:0000313" key="5">
    <source>
        <dbReference type="EMBL" id="OHT15714.1"/>
    </source>
</evidence>
<feature type="region of interest" description="Disordered" evidence="3">
    <location>
        <begin position="1839"/>
        <end position="1865"/>
    </location>
</feature>
<keyword evidence="1 2" id="KW-0833">Ubl conjugation pathway</keyword>
<gene>
    <name evidence="5" type="ORF">TRFO_13878</name>
</gene>
<comment type="caution">
    <text evidence="5">The sequence shown here is derived from an EMBL/GenBank/DDBJ whole genome shotgun (WGS) entry which is preliminary data.</text>
</comment>
<dbReference type="OrthoDB" id="239701at2759"/>
<sequence length="3123" mass="360229">MFSDTSFDPTFFDIGSIKISNPNDIFNPEIFHKINSICNKMESLAKFSLNHREPPNLNLIYRELLNSQQSDGSLAYPVEMQSIFSEAMKEYATIPLSQFSFYERRFHLIEMKLAEFFHASQQKNSDVDENSNETEPSEEKIYAESTLSGILCFSLINSLDDFSILPNSYIENVLTEIQNHYLKMDDVGGLKASKSAIFSLEKFLNQVTRIPKFKTKEINSALQQVIFLFAKSLNSVNYLVPYFYSLINNENELNNKSNYEGKIGVENEENNDSFDYEQYLPKVFTSKSIYNTILQIDDEIKKISFINDSILSIFTKTKKLYFFNIQTQEKTLKNITFKSYLVAALPDFFLDFDEENNRFNIYKIEPPNEFVSSHSLESINEILFVWAFNTVFHIFGKEKESSSYFHCTIRPQFMSMKSTNIKINTDPINAYTSKDGYLTLSFENSPFDIVFQDVVNNKNVEEPSLFCQGSISSHTNNVFAFVQSKTKIIFLETSTPAPLLPNSCYSNYNDPNKCERETSKNSLMKSLNTRLYHIINQIIHKNNQSGNTYNFFTERSKDTISSFIDICQQCIANRNIQYLETFLLILIVCFYSKGDQFSSEIKNKLLYLYQEILDSQISIDYPELQSFILISLSLSIHTLFKNNYTDVKKYFNPIFENQVRLNNMIESNCLLIIFQTPAILYIVEKKYFDILNQNIPIRILLTIYEETVDCFFVEAKKIKEHEVLSQFMDCLLPKIIEYSAFPTSMGNKNPFFYFLINFGIRLSPLSNALQSNFGEQVCEFLPAIYENFYQNDEQFAQTEQNYLNKFHQVYEEVEQQYTFETQHPSNQRTSYKKYYSFPGAAEIKITFDSRCQISQQTEFTVSYIGFDGKFIIKKISKDKNNMKMKIPDLIIPGDFVEVSYRTCRYQYSWGVLATIEGRKMKNRNKFFPSHSHFLYQYLAYLTGKYLGCSFFSVPVSQREEECKFLLQGNILQNVKGEYHFSDHDSKKENALKNEQRNAKRTISRGLSFKYSGNSDHSPEMLKMFLNDINSEVQNQNGFAITLFESMKVKVPCRHKIRIIPQIFAVEKAAVASLMKHLGITGESLSYAMILKQDPSAPVPPNLHRIWQSIYKIRLNLYNLMQQAKKNEDESQFQEKIDECLLKCNFLLKNEPILRVLINKTTSEYDKKQTMEVAINELVNFIMSSVKFNEIIKLVNVREHRYETRIAALKSILKLIKELKPLSNISVIDPFSQIIKDKFPFEDLASLPSSLSKPFNNILSEIYTHFIQEFLNTENMLHLRLIYAKILSENSFYFFKEKQKIVILTSLISYLCNENRNLIKEDNEMNMNKKKMNFLITSDKLGKDYIDQIVLILITRIASIVNTNVYHLFTPLLQTHNQQNENIISLIIMNMAYSEQKFHNEYSDFPLLLNLLHKPITPQLASSILYFTGHYLCSNTSDVKSSFSFHGMNFEIFINFFMKSIGESYISNDNQILQVKNDCQNNLFLADEMISFVRLLSSPFSHVKNDLDTIFHKTLSKIESKTPEVYGVLMILGVGVHSLKYCSSALFMSKNAKSKKATVLQYYPEQKKSVCGINGKKVEFGSEMKPIAQPHVSLQGINFIINEDECKSIVKLITEIDDSLFYSLLTSFLAACIQNRVNLDLFSKYISFNDLAFITSQKLKCNSSLTLNEICDKILETKHKAIESSQLFSLYKNRFIGNIICGVSECCTLNAIAYEVEIQKAGKNFFFGFIAEKENNLNFYIVSPIKQVFSHNDKLIAFPLLPSYYETVSEGDKFLCYAHNNQIFFTFTNINRTYAIVDSDHQKEIIPFIQTEFSRLRITPINPPPAIPENFINLSIARSGNSKKKKKAKKEKSQKNDENESNPPILDNMMATLFQPSLLQNESNETDNNNENEQNSELNDELTFSTFIEQLLNIDLSLDNENDLSIEQVGDIIHQIHHPRPRRARVRGAGRTRHEDVPSFIRGYHGRRRSNRAISLRLQKRAAKKKLKNQDITKEIDQVYLVNTTVKLQKGIVYTLFKSGEMEWDFSKNNEIFNHIGHIIEVNPKGGNKYTCKVAFFDRESGEINVFTVDSRAIEVISLPTSMLFDNQTDLKKNFSIRMLRFISLFYLDFSSIETLDLMNSNVNDLLLSLILEILSPKISNQVLISAKKDDFIYPGDKRIISNRFYFIMKSIIQKSKDFLPSVLEELILEWPSYDFTQFASFSPPELTFNISHISKSNEINKTYSHSSCSGFFLLLSNDTKMTSNSLEITGETYKENIKEYSQSFWCTSFTNDKVLKFTMKPQMNRNDHIHLAAIPLMKNQVVNNIYDSPSTFYHVFMSILNLTLNNSLIHNNQENTNSVDNMDIQKILVKKLIPMILEKMNEGDLFTISIHYEVLLKLLSHPYFRNLPSNSISDSVIAKLDEFILSFNINKSSVNIPQHLQQLIHLKILFRIIMNQIPKVPRNKTSLLISRNSLKEALEKANIAKICKLYNSISHCSNEPDQFSSILHDFELCYSLTSPSSFPQYLVVNEWIKNSTVDSVYSGAGNSFECTVYKPFASVIVLNLENSNAMPAGSQLNVIDPVTNQIIGKILPFSFLSINKNHFIIKSDCTTSCTLTVRVKVTEFLEQGKSEVFVSQNSMLINDISIFENHWNRQIDEYLMQLSSPDNKSLLRELPSNYLALFPQLQSISKRLLMIRLTMISKFNENLNSLFNLTDLNNPYLPFTKFLIKSGSCILFTEKEQRIWNEIKKKYDGQTNLVFNRSRAALFLNNPNNSQGASLMSQLANQIPIDQLYHLKQPNNVPWHVELEGEGASDAGGPGRDIFSQICTEFLDIRSNLFGVTPNRRRGNGPNQDVLVPNTEINNNSKLLHQMIYVGALMACSYISKLPQPFCLSNLVWTYLVGREITADLIYEIDEEFKCLMKSIKECGQDVPFSSIYSLNFTVENSLGETVELISGGTFIKVDYENRLEYCRLCEDFRINEFKKPLENILQGMKYFIPGPLLNLLSPWELKLLCCGNVDIPVEELRKNCRVCGDKKYEDMIFNVLERFTATERMLFIKFATGRMSLPPPGLSWTSQLQIKFDNRGATNQDEKLPYAATCSSTINIPLYSSEEIMEKMLRVAVLYGGDIDQDNEPDLTEIVTLA</sequence>
<evidence type="ECO:0000256" key="2">
    <source>
        <dbReference type="PROSITE-ProRule" id="PRU00104"/>
    </source>
</evidence>
<organism evidence="5 6">
    <name type="scientific">Tritrichomonas foetus</name>
    <dbReference type="NCBI Taxonomy" id="1144522"/>
    <lineage>
        <taxon>Eukaryota</taxon>
        <taxon>Metamonada</taxon>
        <taxon>Parabasalia</taxon>
        <taxon>Tritrichomonadida</taxon>
        <taxon>Tritrichomonadidae</taxon>
        <taxon>Tritrichomonas</taxon>
    </lineage>
</organism>
<dbReference type="Pfam" id="PF00632">
    <property type="entry name" value="HECT"/>
    <property type="match status" value="1"/>
</dbReference>
<dbReference type="GeneID" id="94832213"/>
<dbReference type="Gene3D" id="3.30.2410.10">
    <property type="entry name" value="Hect, E3 ligase catalytic domain"/>
    <property type="match status" value="1"/>
</dbReference>
<dbReference type="EMBL" id="MLAK01000197">
    <property type="protein sequence ID" value="OHT15714.1"/>
    <property type="molecule type" value="Genomic_DNA"/>
</dbReference>
<dbReference type="Gene3D" id="3.90.1750.10">
    <property type="entry name" value="Hect, E3 ligase catalytic domains"/>
    <property type="match status" value="1"/>
</dbReference>
<dbReference type="GO" id="GO:0005737">
    <property type="term" value="C:cytoplasm"/>
    <property type="evidence" value="ECO:0007669"/>
    <property type="project" value="TreeGrafter"/>
</dbReference>
<feature type="domain" description="HECT" evidence="4">
    <location>
        <begin position="2771"/>
        <end position="3102"/>
    </location>
</feature>
<evidence type="ECO:0000256" key="3">
    <source>
        <dbReference type="SAM" id="MobiDB-lite"/>
    </source>
</evidence>
<dbReference type="InterPro" id="IPR042469">
    <property type="entry name" value="HECTD3"/>
</dbReference>
<feature type="compositionally biased region" description="Basic residues" evidence="3">
    <location>
        <begin position="1840"/>
        <end position="1849"/>
    </location>
</feature>
<evidence type="ECO:0000259" key="4">
    <source>
        <dbReference type="PROSITE" id="PS50237"/>
    </source>
</evidence>
<dbReference type="SMART" id="SM00119">
    <property type="entry name" value="HECTc"/>
    <property type="match status" value="1"/>
</dbReference>
<dbReference type="VEuPathDB" id="TrichDB:TRFO_13878"/>
<evidence type="ECO:0000256" key="1">
    <source>
        <dbReference type="ARBA" id="ARBA00022786"/>
    </source>
</evidence>
<reference evidence="5" key="1">
    <citation type="submission" date="2016-10" db="EMBL/GenBank/DDBJ databases">
        <authorList>
            <person name="Benchimol M."/>
            <person name="Almeida L.G."/>
            <person name="Vasconcelos A.T."/>
            <person name="Perreira-Neves A."/>
            <person name="Rosa I.A."/>
            <person name="Tasca T."/>
            <person name="Bogo M.R."/>
            <person name="de Souza W."/>
        </authorList>
    </citation>
    <scope>NUCLEOTIDE SEQUENCE [LARGE SCALE GENOMIC DNA]</scope>
    <source>
        <strain evidence="5">K</strain>
    </source>
</reference>
<dbReference type="Gene3D" id="3.30.2160.10">
    <property type="entry name" value="Hect, E3 ligase catalytic domain"/>
    <property type="match status" value="1"/>
</dbReference>
<dbReference type="RefSeq" id="XP_068368850.1">
    <property type="nucleotide sequence ID" value="XM_068497509.1"/>
</dbReference>
<accession>A0A1J4KX14</accession>
<evidence type="ECO:0000313" key="6">
    <source>
        <dbReference type="Proteomes" id="UP000179807"/>
    </source>
</evidence>
<protein>
    <recommendedName>
        <fullName evidence="4">HECT domain-containing protein</fullName>
    </recommendedName>
</protein>
<dbReference type="PANTHER" id="PTHR46654">
    <property type="entry name" value="E3 UBIQUITIN-PROTEIN LIGASE HECTD3"/>
    <property type="match status" value="1"/>
</dbReference>
<name>A0A1J4KX14_9EUKA</name>
<dbReference type="Proteomes" id="UP000179807">
    <property type="component" value="Unassembled WGS sequence"/>
</dbReference>
<dbReference type="SUPFAM" id="SSF56204">
    <property type="entry name" value="Hect, E3 ligase catalytic domain"/>
    <property type="match status" value="1"/>
</dbReference>